<dbReference type="SUPFAM" id="SSF56112">
    <property type="entry name" value="Protein kinase-like (PK-like)"/>
    <property type="match status" value="1"/>
</dbReference>
<dbReference type="PANTHER" id="PTHR44167">
    <property type="entry name" value="OVARIAN-SPECIFIC SERINE/THREONINE-PROTEIN KINASE LOK-RELATED"/>
    <property type="match status" value="1"/>
</dbReference>
<dbReference type="GO" id="GO:0005524">
    <property type="term" value="F:ATP binding"/>
    <property type="evidence" value="ECO:0007669"/>
    <property type="project" value="InterPro"/>
</dbReference>
<comment type="caution">
    <text evidence="2">The sequence shown here is derived from an EMBL/GenBank/DDBJ whole genome shotgun (WGS) entry which is preliminary data.</text>
</comment>
<dbReference type="PANTHER" id="PTHR44167:SF24">
    <property type="entry name" value="SERINE_THREONINE-PROTEIN KINASE CHK2"/>
    <property type="match status" value="1"/>
</dbReference>
<gene>
    <name evidence="2" type="ORF">CVT25_007152</name>
</gene>
<name>A0A409WVJ9_PSICY</name>
<keyword evidence="3" id="KW-1185">Reference proteome</keyword>
<dbReference type="GO" id="GO:0005634">
    <property type="term" value="C:nucleus"/>
    <property type="evidence" value="ECO:0007669"/>
    <property type="project" value="TreeGrafter"/>
</dbReference>
<feature type="domain" description="Protein kinase" evidence="1">
    <location>
        <begin position="46"/>
        <end position="354"/>
    </location>
</feature>
<dbReference type="AlphaFoldDB" id="A0A409WVJ9"/>
<dbReference type="Gene3D" id="1.10.510.10">
    <property type="entry name" value="Transferase(Phosphotransferase) domain 1"/>
    <property type="match status" value="1"/>
</dbReference>
<proteinExistence type="predicted"/>
<reference evidence="2 3" key="1">
    <citation type="journal article" date="2018" name="Evol. Lett.">
        <title>Horizontal gene cluster transfer increased hallucinogenic mushroom diversity.</title>
        <authorList>
            <person name="Reynolds H.T."/>
            <person name="Vijayakumar V."/>
            <person name="Gluck-Thaler E."/>
            <person name="Korotkin H.B."/>
            <person name="Matheny P.B."/>
            <person name="Slot J.C."/>
        </authorList>
    </citation>
    <scope>NUCLEOTIDE SEQUENCE [LARGE SCALE GENOMIC DNA]</scope>
    <source>
        <strain evidence="2 3">2631</strain>
    </source>
</reference>
<dbReference type="EMBL" id="NHYD01003124">
    <property type="protein sequence ID" value="PPQ82543.1"/>
    <property type="molecule type" value="Genomic_DNA"/>
</dbReference>
<dbReference type="InParanoid" id="A0A409WVJ9"/>
<protein>
    <recommendedName>
        <fullName evidence="1">Protein kinase domain-containing protein</fullName>
    </recommendedName>
</protein>
<dbReference type="STRING" id="93625.A0A409WVJ9"/>
<evidence type="ECO:0000313" key="3">
    <source>
        <dbReference type="Proteomes" id="UP000283269"/>
    </source>
</evidence>
<organism evidence="2 3">
    <name type="scientific">Psilocybe cyanescens</name>
    <dbReference type="NCBI Taxonomy" id="93625"/>
    <lineage>
        <taxon>Eukaryota</taxon>
        <taxon>Fungi</taxon>
        <taxon>Dikarya</taxon>
        <taxon>Basidiomycota</taxon>
        <taxon>Agaricomycotina</taxon>
        <taxon>Agaricomycetes</taxon>
        <taxon>Agaricomycetidae</taxon>
        <taxon>Agaricales</taxon>
        <taxon>Agaricineae</taxon>
        <taxon>Strophariaceae</taxon>
        <taxon>Psilocybe</taxon>
    </lineage>
</organism>
<accession>A0A409WVJ9</accession>
<dbReference type="OrthoDB" id="2722301at2759"/>
<sequence length="429" mass="50117">MESYSIPISFNFAPGDGSYENTERFAFWASPNTMQWFKTRGYILYQRSLDESGDSSFPSIPSKVEFAEAEYPYACYDTETVELPETPVPLRAWDMTGKVGYAQDSLGRHVAIKIVPKETDEYRILQFLNQQKLETLKENCVVPVLELLPNEDFWFAVMPRWAAYIDNPEPQYLHEIVTMIHSLLKGMNYLHEHNIVHGDINEGNFLVNHISDMHWRCTKRSRLRAKKSLLYALFDFDLSIMAPPNIDKKDFRLPAYKSWGSFNVSNDTAAGEHDYNPFILDVGSMGVYLCQNYQHMTDLLPILAPLLDMMTCWDLRRRFTASEALQFLEDRMAEISEADLASKIVLTKPRDPYKKYNECDRWENLSPEFVERWQAYRETPLPWHIPLLRRVCKTQLGTLIVLRTRAFVFKFTSLPRRLHRWLVPAKIAL</sequence>
<dbReference type="GO" id="GO:0004674">
    <property type="term" value="F:protein serine/threonine kinase activity"/>
    <property type="evidence" value="ECO:0007669"/>
    <property type="project" value="TreeGrafter"/>
</dbReference>
<dbReference type="Pfam" id="PF07714">
    <property type="entry name" value="PK_Tyr_Ser-Thr"/>
    <property type="match status" value="1"/>
</dbReference>
<dbReference type="Proteomes" id="UP000283269">
    <property type="component" value="Unassembled WGS sequence"/>
</dbReference>
<dbReference type="InterPro" id="IPR001245">
    <property type="entry name" value="Ser-Thr/Tyr_kinase_cat_dom"/>
</dbReference>
<dbReference type="InterPro" id="IPR000719">
    <property type="entry name" value="Prot_kinase_dom"/>
</dbReference>
<evidence type="ECO:0000313" key="2">
    <source>
        <dbReference type="EMBL" id="PPQ82543.1"/>
    </source>
</evidence>
<dbReference type="SMART" id="SM00220">
    <property type="entry name" value="S_TKc"/>
    <property type="match status" value="1"/>
</dbReference>
<evidence type="ECO:0000259" key="1">
    <source>
        <dbReference type="PROSITE" id="PS50011"/>
    </source>
</evidence>
<dbReference type="PROSITE" id="PS50011">
    <property type="entry name" value="PROTEIN_KINASE_DOM"/>
    <property type="match status" value="1"/>
</dbReference>
<dbReference type="GO" id="GO:0044773">
    <property type="term" value="P:mitotic DNA damage checkpoint signaling"/>
    <property type="evidence" value="ECO:0007669"/>
    <property type="project" value="TreeGrafter"/>
</dbReference>
<dbReference type="InterPro" id="IPR011009">
    <property type="entry name" value="Kinase-like_dom_sf"/>
</dbReference>